<proteinExistence type="predicted"/>
<gene>
    <name evidence="3" type="ORF">Pla175_06620</name>
</gene>
<dbReference type="KEGG" id="pnd:Pla175_06620"/>
<keyword evidence="4" id="KW-1185">Reference proteome</keyword>
<evidence type="ECO:0000313" key="4">
    <source>
        <dbReference type="Proteomes" id="UP000317429"/>
    </source>
</evidence>
<dbReference type="Proteomes" id="UP000317429">
    <property type="component" value="Chromosome"/>
</dbReference>
<keyword evidence="1" id="KW-0472">Membrane</keyword>
<accession>A0A518D738</accession>
<dbReference type="OrthoDB" id="285651at2"/>
<dbReference type="AlphaFoldDB" id="A0A518D738"/>
<keyword evidence="1" id="KW-0812">Transmembrane</keyword>
<evidence type="ECO:0000313" key="3">
    <source>
        <dbReference type="EMBL" id="QDU87303.1"/>
    </source>
</evidence>
<sequence>MRFRIATLLYVIALIAVSIATCGPRGILAAAMVFGGWVLVLWSTPPKSVGIVPKVLGVFLLVAGALVVKLLPAIDSARSSAGSGYCLYQIQQVALAVLAFDAANGGPPSPIVRSGSGEELHSWRTLLLPHVGQNSLYQRIDLTKAWNAPANRAATSLPVEEYRCSAAKPGSSTTSYHAIVDDRTVWSAKKTSLASIPDGAANTIMLIEADLGAEWAEPRDLSFVEAVDLLTGAIEWRSHSSHTWDHSLFYHPAPVLHVVFADGHISTIRGTLSRETAEALLTCNGGETIGFDFQENAVEPQLDHGRIAVFTAFCLLSLAPARWAFSRRVEGEA</sequence>
<feature type="transmembrane region" description="Helical" evidence="1">
    <location>
        <begin position="51"/>
        <end position="71"/>
    </location>
</feature>
<dbReference type="PANTHER" id="PTHR30093:SF2">
    <property type="entry name" value="TYPE II SECRETION SYSTEM PROTEIN H"/>
    <property type="match status" value="1"/>
</dbReference>
<dbReference type="EMBL" id="CP036291">
    <property type="protein sequence ID" value="QDU87303.1"/>
    <property type="molecule type" value="Genomic_DNA"/>
</dbReference>
<protein>
    <recommendedName>
        <fullName evidence="2">DUF1559 domain-containing protein</fullName>
    </recommendedName>
</protein>
<keyword evidence="1" id="KW-1133">Transmembrane helix</keyword>
<dbReference type="Pfam" id="PF07596">
    <property type="entry name" value="SBP_bac_10"/>
    <property type="match status" value="1"/>
</dbReference>
<dbReference type="InterPro" id="IPR011453">
    <property type="entry name" value="DUF1559"/>
</dbReference>
<feature type="domain" description="DUF1559" evidence="2">
    <location>
        <begin position="76"/>
        <end position="168"/>
    </location>
</feature>
<dbReference type="RefSeq" id="WP_145281272.1">
    <property type="nucleotide sequence ID" value="NZ_CP036291.1"/>
</dbReference>
<organism evidence="3 4">
    <name type="scientific">Pirellulimonas nuda</name>
    <dbReference type="NCBI Taxonomy" id="2528009"/>
    <lineage>
        <taxon>Bacteria</taxon>
        <taxon>Pseudomonadati</taxon>
        <taxon>Planctomycetota</taxon>
        <taxon>Planctomycetia</taxon>
        <taxon>Pirellulales</taxon>
        <taxon>Lacipirellulaceae</taxon>
        <taxon>Pirellulimonas</taxon>
    </lineage>
</organism>
<dbReference type="PANTHER" id="PTHR30093">
    <property type="entry name" value="GENERAL SECRETION PATHWAY PROTEIN G"/>
    <property type="match status" value="1"/>
</dbReference>
<reference evidence="3 4" key="1">
    <citation type="submission" date="2019-02" db="EMBL/GenBank/DDBJ databases">
        <title>Deep-cultivation of Planctomycetes and their phenomic and genomic characterization uncovers novel biology.</title>
        <authorList>
            <person name="Wiegand S."/>
            <person name="Jogler M."/>
            <person name="Boedeker C."/>
            <person name="Pinto D."/>
            <person name="Vollmers J."/>
            <person name="Rivas-Marin E."/>
            <person name="Kohn T."/>
            <person name="Peeters S.H."/>
            <person name="Heuer A."/>
            <person name="Rast P."/>
            <person name="Oberbeckmann S."/>
            <person name="Bunk B."/>
            <person name="Jeske O."/>
            <person name="Meyerdierks A."/>
            <person name="Storesund J.E."/>
            <person name="Kallscheuer N."/>
            <person name="Luecker S."/>
            <person name="Lage O.M."/>
            <person name="Pohl T."/>
            <person name="Merkel B.J."/>
            <person name="Hornburger P."/>
            <person name="Mueller R.-W."/>
            <person name="Bruemmer F."/>
            <person name="Labrenz M."/>
            <person name="Spormann A.M."/>
            <person name="Op den Camp H."/>
            <person name="Overmann J."/>
            <person name="Amann R."/>
            <person name="Jetten M.S.M."/>
            <person name="Mascher T."/>
            <person name="Medema M.H."/>
            <person name="Devos D.P."/>
            <person name="Kaster A.-K."/>
            <person name="Ovreas L."/>
            <person name="Rohde M."/>
            <person name="Galperin M.Y."/>
            <person name="Jogler C."/>
        </authorList>
    </citation>
    <scope>NUCLEOTIDE SEQUENCE [LARGE SCALE GENOMIC DNA]</scope>
    <source>
        <strain evidence="3 4">Pla175</strain>
    </source>
</reference>
<evidence type="ECO:0000256" key="1">
    <source>
        <dbReference type="SAM" id="Phobius"/>
    </source>
</evidence>
<evidence type="ECO:0000259" key="2">
    <source>
        <dbReference type="Pfam" id="PF07596"/>
    </source>
</evidence>
<name>A0A518D738_9BACT</name>